<reference evidence="1" key="1">
    <citation type="submission" date="2018-11" db="EMBL/GenBank/DDBJ databases">
        <authorList>
            <consortium name="Pathogen Informatics"/>
        </authorList>
    </citation>
    <scope>NUCLEOTIDE SEQUENCE</scope>
</reference>
<dbReference type="Proteomes" id="UP000784294">
    <property type="component" value="Unassembled WGS sequence"/>
</dbReference>
<organism evidence="1 2">
    <name type="scientific">Protopolystoma xenopodis</name>
    <dbReference type="NCBI Taxonomy" id="117903"/>
    <lineage>
        <taxon>Eukaryota</taxon>
        <taxon>Metazoa</taxon>
        <taxon>Spiralia</taxon>
        <taxon>Lophotrochozoa</taxon>
        <taxon>Platyhelminthes</taxon>
        <taxon>Monogenea</taxon>
        <taxon>Polyopisthocotylea</taxon>
        <taxon>Polystomatidea</taxon>
        <taxon>Polystomatidae</taxon>
        <taxon>Protopolystoma</taxon>
    </lineage>
</organism>
<comment type="caution">
    <text evidence="1">The sequence shown here is derived from an EMBL/GenBank/DDBJ whole genome shotgun (WGS) entry which is preliminary data.</text>
</comment>
<accession>A0A448XGX8</accession>
<keyword evidence="2" id="KW-1185">Reference proteome</keyword>
<sequence length="118" mass="12523">MIVAVLGARWTADWDTPVKTRSSSLVLDLGSEGNKEVGVDDELDTGDVDSSERFSCTLLSVTTGKPRRLGGRAGELILRLISPSSGALFRVLGVSVKSEEGLSIGADGSSMHRFRTIT</sequence>
<evidence type="ECO:0000313" key="2">
    <source>
        <dbReference type="Proteomes" id="UP000784294"/>
    </source>
</evidence>
<dbReference type="EMBL" id="CAAALY010252203">
    <property type="protein sequence ID" value="VEL36423.1"/>
    <property type="molecule type" value="Genomic_DNA"/>
</dbReference>
<name>A0A448XGX8_9PLAT</name>
<gene>
    <name evidence="1" type="ORF">PXEA_LOCUS29863</name>
</gene>
<evidence type="ECO:0000313" key="1">
    <source>
        <dbReference type="EMBL" id="VEL36423.1"/>
    </source>
</evidence>
<protein>
    <submittedName>
        <fullName evidence="1">Uncharacterized protein</fullName>
    </submittedName>
</protein>
<dbReference type="AlphaFoldDB" id="A0A448XGX8"/>
<proteinExistence type="predicted"/>